<sequence length="123" mass="14192">MSGTVESFSGPRPPHQQTTILPSRKHPRSPKVEPEDCRSVCDLSSSYVVEDGDCEGDNDNIISSSFRKSSFIILTFFRQWMMFMLVQMIFTAQHYVFEGKRFQSFILQSFETPFGYPVYLIMA</sequence>
<name>A0ABQ7U910_SOLTU</name>
<dbReference type="Proteomes" id="UP000826656">
    <property type="component" value="Unassembled WGS sequence"/>
</dbReference>
<dbReference type="EMBL" id="JAIVGD010000023">
    <property type="protein sequence ID" value="KAH0743397.1"/>
    <property type="molecule type" value="Genomic_DNA"/>
</dbReference>
<reference evidence="2 3" key="1">
    <citation type="journal article" date="2021" name="bioRxiv">
        <title>Chromosome-scale and haplotype-resolved genome assembly of a tetraploid potato cultivar.</title>
        <authorList>
            <person name="Sun H."/>
            <person name="Jiao W.-B."/>
            <person name="Krause K."/>
            <person name="Campoy J.A."/>
            <person name="Goel M."/>
            <person name="Folz-Donahue K."/>
            <person name="Kukat C."/>
            <person name="Huettel B."/>
            <person name="Schneeberger K."/>
        </authorList>
    </citation>
    <scope>NUCLEOTIDE SEQUENCE [LARGE SCALE GENOMIC DNA]</scope>
    <source>
        <strain evidence="2">SolTubOtavaFocal</strain>
        <tissue evidence="2">Leaves</tissue>
    </source>
</reference>
<comment type="caution">
    <text evidence="2">The sequence shown here is derived from an EMBL/GenBank/DDBJ whole genome shotgun (WGS) entry which is preliminary data.</text>
</comment>
<gene>
    <name evidence="2" type="ORF">KY290_031390</name>
</gene>
<protein>
    <submittedName>
        <fullName evidence="2">Uncharacterized protein</fullName>
    </submittedName>
</protein>
<evidence type="ECO:0000313" key="2">
    <source>
        <dbReference type="EMBL" id="KAH0743397.1"/>
    </source>
</evidence>
<proteinExistence type="predicted"/>
<evidence type="ECO:0000256" key="1">
    <source>
        <dbReference type="SAM" id="MobiDB-lite"/>
    </source>
</evidence>
<organism evidence="2 3">
    <name type="scientific">Solanum tuberosum</name>
    <name type="common">Potato</name>
    <dbReference type="NCBI Taxonomy" id="4113"/>
    <lineage>
        <taxon>Eukaryota</taxon>
        <taxon>Viridiplantae</taxon>
        <taxon>Streptophyta</taxon>
        <taxon>Embryophyta</taxon>
        <taxon>Tracheophyta</taxon>
        <taxon>Spermatophyta</taxon>
        <taxon>Magnoliopsida</taxon>
        <taxon>eudicotyledons</taxon>
        <taxon>Gunneridae</taxon>
        <taxon>Pentapetalae</taxon>
        <taxon>asterids</taxon>
        <taxon>lamiids</taxon>
        <taxon>Solanales</taxon>
        <taxon>Solanaceae</taxon>
        <taxon>Solanoideae</taxon>
        <taxon>Solaneae</taxon>
        <taxon>Solanum</taxon>
    </lineage>
</organism>
<accession>A0ABQ7U910</accession>
<keyword evidence="3" id="KW-1185">Reference proteome</keyword>
<evidence type="ECO:0000313" key="3">
    <source>
        <dbReference type="Proteomes" id="UP000826656"/>
    </source>
</evidence>
<feature type="region of interest" description="Disordered" evidence="1">
    <location>
        <begin position="1"/>
        <end position="36"/>
    </location>
</feature>